<reference evidence="1 2" key="1">
    <citation type="submission" date="2014-12" db="EMBL/GenBank/DDBJ databases">
        <title>Genome sequencing of Arthrobacter phenanthrenivorans SWC37.</title>
        <authorList>
            <person name="Tan P.W."/>
            <person name="Chan K.-G."/>
        </authorList>
    </citation>
    <scope>NUCLEOTIDE SEQUENCE [LARGE SCALE GENOMIC DNA]</scope>
    <source>
        <strain evidence="1 2">SWC37</strain>
    </source>
</reference>
<sequence>MDQVEMNLTEGDKEITLPSNSELRGILRTANWGAPQPDPEDTWAVVEYEKGRECREQARATLRELYGSDMLAAVAAGYAVAERSEELAGITAAEVCEAWEKRVEQAQAAYDAFPAILVARIKLGESPEAQYAEHERLRQTLNSAWNGTDAASRSDLRKLRDGYQAALAEIRPMGGTLELDGDSRPEAAAAVQRGAQYYPTEWTQTSNEGLKIYAYVVEGRGRYRAFGEGVTTVLSHKVMTMDWPPERTPEPNPYGEWVPTGEVTEGGLVRYRSERWEVAQPGTQIPPALAGEYQEWIHPVTGERHMRRPELVARKVYKAASGIAIGNYRPPAIEGAGAMDDVAIHELAHRYEEQVASITDMENEFLEARTRLFDGTREQLVEWSGSMVRPDHFASPYTGRDPYVTGATEVLATGVQSLFGGALGGQIGLHGHKKDLHMRAFVLGVLATASGRKGEEH</sequence>
<evidence type="ECO:0000313" key="1">
    <source>
        <dbReference type="EMBL" id="KIC68685.1"/>
    </source>
</evidence>
<gene>
    <name evidence="1" type="ORF">RM50_04255</name>
</gene>
<name>A0A0B4DW57_PSEPS</name>
<proteinExistence type="predicted"/>
<accession>A0A0B4DW57</accession>
<organism evidence="1 2">
    <name type="scientific">Pseudarthrobacter phenanthrenivorans</name>
    <name type="common">Arthrobacter phenanthrenivorans</name>
    <dbReference type="NCBI Taxonomy" id="361575"/>
    <lineage>
        <taxon>Bacteria</taxon>
        <taxon>Bacillati</taxon>
        <taxon>Actinomycetota</taxon>
        <taxon>Actinomycetes</taxon>
        <taxon>Micrococcales</taxon>
        <taxon>Micrococcaceae</taxon>
        <taxon>Pseudarthrobacter</taxon>
    </lineage>
</organism>
<dbReference type="AlphaFoldDB" id="A0A0B4DW57"/>
<comment type="caution">
    <text evidence="1">The sequence shown here is derived from an EMBL/GenBank/DDBJ whole genome shotgun (WGS) entry which is preliminary data.</text>
</comment>
<dbReference type="Proteomes" id="UP000031196">
    <property type="component" value="Unassembled WGS sequence"/>
</dbReference>
<protein>
    <submittedName>
        <fullName evidence="1">Uncharacterized protein</fullName>
    </submittedName>
</protein>
<dbReference type="EMBL" id="JWTB01000008">
    <property type="protein sequence ID" value="KIC68685.1"/>
    <property type="molecule type" value="Genomic_DNA"/>
</dbReference>
<evidence type="ECO:0000313" key="2">
    <source>
        <dbReference type="Proteomes" id="UP000031196"/>
    </source>
</evidence>